<keyword evidence="1" id="KW-0472">Membrane</keyword>
<feature type="transmembrane region" description="Helical" evidence="1">
    <location>
        <begin position="31"/>
        <end position="54"/>
    </location>
</feature>
<feature type="transmembrane region" description="Helical" evidence="1">
    <location>
        <begin position="66"/>
        <end position="88"/>
    </location>
</feature>
<evidence type="ECO:0000256" key="1">
    <source>
        <dbReference type="SAM" id="Phobius"/>
    </source>
</evidence>
<organism evidence="3 4">
    <name type="scientific">Halopenitus malekzadehii</name>
    <dbReference type="NCBI Taxonomy" id="1267564"/>
    <lineage>
        <taxon>Archaea</taxon>
        <taxon>Methanobacteriati</taxon>
        <taxon>Methanobacteriota</taxon>
        <taxon>Stenosarchaea group</taxon>
        <taxon>Halobacteria</taxon>
        <taxon>Halobacteriales</taxon>
        <taxon>Haloferacaceae</taxon>
        <taxon>Halopenitus</taxon>
    </lineage>
</organism>
<keyword evidence="4" id="KW-1185">Reference proteome</keyword>
<feature type="transmembrane region" description="Helical" evidence="1">
    <location>
        <begin position="94"/>
        <end position="114"/>
    </location>
</feature>
<feature type="domain" description="DUF8147" evidence="2">
    <location>
        <begin position="3"/>
        <end position="114"/>
    </location>
</feature>
<keyword evidence="1" id="KW-0812">Transmembrane</keyword>
<reference evidence="3 4" key="1">
    <citation type="submission" date="2016-10" db="EMBL/GenBank/DDBJ databases">
        <authorList>
            <person name="de Groot N.N."/>
        </authorList>
    </citation>
    <scope>NUCLEOTIDE SEQUENCE [LARGE SCALE GENOMIC DNA]</scope>
    <source>
        <strain evidence="3 4">IBRC-M10418</strain>
    </source>
</reference>
<dbReference type="Pfam" id="PF26472">
    <property type="entry name" value="DUF8147"/>
    <property type="match status" value="1"/>
</dbReference>
<protein>
    <recommendedName>
        <fullName evidence="2">DUF8147 domain-containing protein</fullName>
    </recommendedName>
</protein>
<dbReference type="RefSeq" id="WP_092817664.1">
    <property type="nucleotide sequence ID" value="NZ_FNWU01000013.1"/>
</dbReference>
<accession>A0A1H6JH80</accession>
<evidence type="ECO:0000313" key="3">
    <source>
        <dbReference type="EMBL" id="SEH61674.1"/>
    </source>
</evidence>
<evidence type="ECO:0000313" key="4">
    <source>
        <dbReference type="Proteomes" id="UP000199215"/>
    </source>
</evidence>
<dbReference type="Proteomes" id="UP000199215">
    <property type="component" value="Unassembled WGS sequence"/>
</dbReference>
<proteinExistence type="predicted"/>
<dbReference type="InterPro" id="IPR058460">
    <property type="entry name" value="DUF8147"/>
</dbReference>
<name>A0A1H6JH80_9EURY</name>
<sequence>MKPRIPVSVGVATTTVLVVAGAVTGLLEARIAFSVLIGLPTGILAGAIVATATARIYGTRSQSVRAALEGTAAVGPTFLALAGVRYAIAATRGVLSTTTAIAVALLVGVVVAVLRGRSSE</sequence>
<keyword evidence="1" id="KW-1133">Transmembrane helix</keyword>
<dbReference type="EMBL" id="FNWU01000013">
    <property type="protein sequence ID" value="SEH61674.1"/>
    <property type="molecule type" value="Genomic_DNA"/>
</dbReference>
<evidence type="ECO:0000259" key="2">
    <source>
        <dbReference type="Pfam" id="PF26472"/>
    </source>
</evidence>
<gene>
    <name evidence="3" type="ORF">SAMN05192561_11330</name>
</gene>
<dbReference type="AlphaFoldDB" id="A0A1H6JH80"/>